<evidence type="ECO:0000256" key="4">
    <source>
        <dbReference type="ARBA" id="ARBA00022737"/>
    </source>
</evidence>
<dbReference type="AlphaFoldDB" id="A0A5K1V8U3"/>
<comment type="subcellular location">
    <subcellularLocation>
        <location evidence="1">Membrane</location>
        <topology evidence="1">Multi-pass membrane protein</topology>
    </subcellularLocation>
</comment>
<reference evidence="9 10" key="2">
    <citation type="submission" date="2016-05" db="EMBL/GenBank/DDBJ databases">
        <title>First whole genome sequencing of Entamoeba histolytica HM1:IMSS-clone-6.</title>
        <authorList>
            <person name="Mukherjee Avik.K."/>
            <person name="Izumyama S."/>
            <person name="Nakada-Tsukui K."/>
            <person name="Nozaki T."/>
        </authorList>
    </citation>
    <scope>NUCLEOTIDE SEQUENCE [LARGE SCALE GENOMIC DNA]</scope>
    <source>
        <strain evidence="9 10">HM1:IMSS clone 6</strain>
    </source>
</reference>
<accession>A0A0H5B293</accession>
<dbReference type="VEuPathDB" id="AmoebaDB:EHI7A_089130"/>
<name>A0A5K1V8U3_ENTHI</name>
<evidence type="ECO:0000256" key="7">
    <source>
        <dbReference type="RuleBase" id="RU000488"/>
    </source>
</evidence>
<evidence type="ECO:0000256" key="2">
    <source>
        <dbReference type="ARBA" id="ARBA00022448"/>
    </source>
</evidence>
<evidence type="ECO:0000313" key="9">
    <source>
        <dbReference type="EMBL" id="GAT96384.1"/>
    </source>
</evidence>
<accession>A0A5K1V8U3</accession>
<dbReference type="InterPro" id="IPR002067">
    <property type="entry name" value="MCP"/>
</dbReference>
<dbReference type="HOGENOM" id="CLU_015166_10_2_1"/>
<gene>
    <name evidence="9" type="ORF">CL6EHI_095150</name>
</gene>
<reference evidence="8" key="1">
    <citation type="submission" date="2015-03" db="EMBL/GenBank/DDBJ databases">
        <title>Crucial role of Entamoeba histolytica mitochondrial carrier family: linking the distinct pathways separated by mitosomal membranes through exchanging PAPS with ATP.</title>
        <authorList>
            <person name="Tozawa Y."/>
            <person name="Mi-ichi F."/>
            <person name="Nozawa A."/>
            <person name="Nozaki T."/>
        </authorList>
    </citation>
    <scope>NUCLEOTIDE SEQUENCE</scope>
</reference>
<dbReference type="InterPro" id="IPR018108">
    <property type="entry name" value="MCP_transmembrane"/>
</dbReference>
<dbReference type="Proteomes" id="UP000078387">
    <property type="component" value="Unassembled WGS sequence"/>
</dbReference>
<dbReference type="EMBL" id="BDEQ01000001">
    <property type="protein sequence ID" value="GAT96384.1"/>
    <property type="molecule type" value="Genomic_DNA"/>
</dbReference>
<proteinExistence type="inferred from homology"/>
<feature type="repeat" description="Solcar" evidence="6">
    <location>
        <begin position="191"/>
        <end position="273"/>
    </location>
</feature>
<keyword evidence="3 6" id="KW-0812">Transmembrane</keyword>
<comment type="similarity">
    <text evidence="7">Belongs to the mitochondrial carrier (TC 2.A.29) family.</text>
</comment>
<feature type="repeat" description="Solcar" evidence="6">
    <location>
        <begin position="7"/>
        <end position="89"/>
    </location>
</feature>
<dbReference type="PRINTS" id="PR00926">
    <property type="entry name" value="MITOCARRIER"/>
</dbReference>
<protein>
    <submittedName>
        <fullName evidence="8 9">Mitochondrial carrier protein</fullName>
    </submittedName>
</protein>
<organism evidence="9 10">
    <name type="scientific">Entamoeba histolytica</name>
    <dbReference type="NCBI Taxonomy" id="5759"/>
    <lineage>
        <taxon>Eukaryota</taxon>
        <taxon>Amoebozoa</taxon>
        <taxon>Evosea</taxon>
        <taxon>Archamoebae</taxon>
        <taxon>Mastigamoebida</taxon>
        <taxon>Entamoebidae</taxon>
        <taxon>Entamoeba</taxon>
    </lineage>
</organism>
<dbReference type="PANTHER" id="PTHR24089">
    <property type="entry name" value="SOLUTE CARRIER FAMILY 25"/>
    <property type="match status" value="1"/>
</dbReference>
<dbReference type="SUPFAM" id="SSF103506">
    <property type="entry name" value="Mitochondrial carrier"/>
    <property type="match status" value="1"/>
</dbReference>
<dbReference type="VEuPathDB" id="AmoebaDB:KM1_089290"/>
<dbReference type="OMA" id="ESPPFQE"/>
<evidence type="ECO:0000256" key="1">
    <source>
        <dbReference type="ARBA" id="ARBA00004141"/>
    </source>
</evidence>
<dbReference type="VEuPathDB" id="AmoebaDB:EHI5A_133000"/>
<keyword evidence="4" id="KW-0677">Repeat</keyword>
<sequence>MIQGMTYKRFQFMLGGAFAGVVSRTAVAPLDRMHTLLVARSDESGSKMLRDLLANEGVIGLWRGNFVNCMKVAPTTAVKFFVTESLKRIAKDYYARRSLQLPFSVNFAIGALGAIASTMVSHPIDVIRTRMTIETTKIRKYDTFFGTASTIIKEEGVSGLYKGLGFSILSVTPFQAVNHACFDFVAPLVPECQLKKLYQGCLSSSLAFSLCYPLDVVKRKLLAKKANSAIEAINTIAKTQGIKGLYSGFGVGFVKVVPLVSVQFFTFDQYKKFFKL</sequence>
<evidence type="ECO:0000313" key="8">
    <source>
        <dbReference type="EMBL" id="BAR94242.1"/>
    </source>
</evidence>
<keyword evidence="2 7" id="KW-0813">Transport</keyword>
<dbReference type="InterPro" id="IPR023395">
    <property type="entry name" value="MCP_dom_sf"/>
</dbReference>
<dbReference type="PROSITE" id="PS50920">
    <property type="entry name" value="SOLCAR"/>
    <property type="match status" value="3"/>
</dbReference>
<evidence type="ECO:0000256" key="5">
    <source>
        <dbReference type="ARBA" id="ARBA00023136"/>
    </source>
</evidence>
<evidence type="ECO:0000256" key="3">
    <source>
        <dbReference type="ARBA" id="ARBA00022692"/>
    </source>
</evidence>
<dbReference type="GO" id="GO:0055085">
    <property type="term" value="P:transmembrane transport"/>
    <property type="evidence" value="ECO:0007669"/>
    <property type="project" value="InterPro"/>
</dbReference>
<dbReference type="VEuPathDB" id="AmoebaDB:EHI_095150"/>
<feature type="repeat" description="Solcar" evidence="6">
    <location>
        <begin position="101"/>
        <end position="188"/>
    </location>
</feature>
<evidence type="ECO:0000256" key="6">
    <source>
        <dbReference type="PROSITE-ProRule" id="PRU00282"/>
    </source>
</evidence>
<dbReference type="Pfam" id="PF00153">
    <property type="entry name" value="Mito_carr"/>
    <property type="match status" value="3"/>
</dbReference>
<evidence type="ECO:0000313" key="10">
    <source>
        <dbReference type="Proteomes" id="UP000078387"/>
    </source>
</evidence>
<dbReference type="GO" id="GO:0016020">
    <property type="term" value="C:membrane"/>
    <property type="evidence" value="ECO:0007669"/>
    <property type="project" value="UniProtKB-SubCell"/>
</dbReference>
<dbReference type="VEuPathDB" id="AmoebaDB:EHI8A_091730"/>
<dbReference type="Gene3D" id="1.50.40.10">
    <property type="entry name" value="Mitochondrial carrier domain"/>
    <property type="match status" value="1"/>
</dbReference>
<dbReference type="EMBL" id="LC036596">
    <property type="protein sequence ID" value="BAR94242.1"/>
    <property type="molecule type" value="Other_DNA"/>
</dbReference>
<keyword evidence="5 6" id="KW-0472">Membrane</keyword>